<name>A0A2C6L060_9APIC</name>
<dbReference type="RefSeq" id="XP_067923154.1">
    <property type="nucleotide sequence ID" value="XM_068064865.1"/>
</dbReference>
<proteinExistence type="predicted"/>
<accession>A0A2C6L060</accession>
<gene>
    <name evidence="1" type="ORF">CSUI_004680</name>
</gene>
<keyword evidence="2" id="KW-1185">Reference proteome</keyword>
<organism evidence="1 2">
    <name type="scientific">Cystoisospora suis</name>
    <dbReference type="NCBI Taxonomy" id="483139"/>
    <lineage>
        <taxon>Eukaryota</taxon>
        <taxon>Sar</taxon>
        <taxon>Alveolata</taxon>
        <taxon>Apicomplexa</taxon>
        <taxon>Conoidasida</taxon>
        <taxon>Coccidia</taxon>
        <taxon>Eucoccidiorida</taxon>
        <taxon>Eimeriorina</taxon>
        <taxon>Sarcocystidae</taxon>
        <taxon>Cystoisospora</taxon>
    </lineage>
</organism>
<dbReference type="EMBL" id="MIGC01002220">
    <property type="protein sequence ID" value="PHJ21472.1"/>
    <property type="molecule type" value="Genomic_DNA"/>
</dbReference>
<protein>
    <submittedName>
        <fullName evidence="1">Uncharacterized protein</fullName>
    </submittedName>
</protein>
<dbReference type="GeneID" id="94428076"/>
<dbReference type="AlphaFoldDB" id="A0A2C6L060"/>
<feature type="non-terminal residue" evidence="1">
    <location>
        <position position="1"/>
    </location>
</feature>
<sequence length="61" mass="6743">AGSLRCLIKRRISLTAVGVLLPSYQRCRKKKKCGQAEVLRRSASPLPVAIFKNLTKKCTEG</sequence>
<dbReference type="VEuPathDB" id="ToxoDB:CSUI_004680"/>
<evidence type="ECO:0000313" key="2">
    <source>
        <dbReference type="Proteomes" id="UP000221165"/>
    </source>
</evidence>
<evidence type="ECO:0000313" key="1">
    <source>
        <dbReference type="EMBL" id="PHJ21472.1"/>
    </source>
</evidence>
<reference evidence="1 2" key="1">
    <citation type="journal article" date="2017" name="Int. J. Parasitol.">
        <title>The genome of the protozoan parasite Cystoisospora suis and a reverse vaccinology approach to identify vaccine candidates.</title>
        <authorList>
            <person name="Palmieri N."/>
            <person name="Shrestha A."/>
            <person name="Ruttkowski B."/>
            <person name="Beck T."/>
            <person name="Vogl C."/>
            <person name="Tomley F."/>
            <person name="Blake D.P."/>
            <person name="Joachim A."/>
        </authorList>
    </citation>
    <scope>NUCLEOTIDE SEQUENCE [LARGE SCALE GENOMIC DNA]</scope>
    <source>
        <strain evidence="1 2">Wien I</strain>
    </source>
</reference>
<dbReference type="Proteomes" id="UP000221165">
    <property type="component" value="Unassembled WGS sequence"/>
</dbReference>
<comment type="caution">
    <text evidence="1">The sequence shown here is derived from an EMBL/GenBank/DDBJ whole genome shotgun (WGS) entry which is preliminary data.</text>
</comment>